<keyword evidence="2" id="KW-0812">Transmembrane</keyword>
<dbReference type="EMBL" id="GG662861">
    <property type="protein sequence ID" value="EAR86187.2"/>
    <property type="molecule type" value="Genomic_DNA"/>
</dbReference>
<evidence type="ECO:0000313" key="3">
    <source>
        <dbReference type="Proteomes" id="UP000009168"/>
    </source>
</evidence>
<dbReference type="InParanoid" id="Q22LS9"/>
<dbReference type="SUPFAM" id="SSF57184">
    <property type="entry name" value="Growth factor receptor domain"/>
    <property type="match status" value="1"/>
</dbReference>
<feature type="signal peptide" evidence="1">
    <location>
        <begin position="1"/>
        <end position="26"/>
    </location>
</feature>
<dbReference type="KEGG" id="tet:TTHERM_00698720"/>
<reference evidence="3" key="1">
    <citation type="journal article" date="2006" name="PLoS Biol.">
        <title>Macronuclear genome sequence of the ciliate Tetrahymena thermophila, a model eukaryote.</title>
        <authorList>
            <person name="Eisen J.A."/>
            <person name="Coyne R.S."/>
            <person name="Wu M."/>
            <person name="Wu D."/>
            <person name="Thiagarajan M."/>
            <person name="Wortman J.R."/>
            <person name="Badger J.H."/>
            <person name="Ren Q."/>
            <person name="Amedeo P."/>
            <person name="Jones K.M."/>
            <person name="Tallon L.J."/>
            <person name="Delcher A.L."/>
            <person name="Salzberg S.L."/>
            <person name="Silva J.C."/>
            <person name="Haas B.J."/>
            <person name="Majoros W.H."/>
            <person name="Farzad M."/>
            <person name="Carlton J.M."/>
            <person name="Smith R.K. Jr."/>
            <person name="Garg J."/>
            <person name="Pearlman R.E."/>
            <person name="Karrer K.M."/>
            <person name="Sun L."/>
            <person name="Manning G."/>
            <person name="Elde N.C."/>
            <person name="Turkewitz A.P."/>
            <person name="Asai D.J."/>
            <person name="Wilkes D.E."/>
            <person name="Wang Y."/>
            <person name="Cai H."/>
            <person name="Collins K."/>
            <person name="Stewart B.A."/>
            <person name="Lee S.R."/>
            <person name="Wilamowska K."/>
            <person name="Weinberg Z."/>
            <person name="Ruzzo W.L."/>
            <person name="Wloga D."/>
            <person name="Gaertig J."/>
            <person name="Frankel J."/>
            <person name="Tsao C.-C."/>
            <person name="Gorovsky M.A."/>
            <person name="Keeling P.J."/>
            <person name="Waller R.F."/>
            <person name="Patron N.J."/>
            <person name="Cherry J.M."/>
            <person name="Stover N.A."/>
            <person name="Krieger C.J."/>
            <person name="del Toro C."/>
            <person name="Ryder H.F."/>
            <person name="Williamson S.C."/>
            <person name="Barbeau R.A."/>
            <person name="Hamilton E.P."/>
            <person name="Orias E."/>
        </authorList>
    </citation>
    <scope>NUCLEOTIDE SEQUENCE [LARGE SCALE GENOMIC DNA]</scope>
    <source>
        <strain evidence="3">SB210</strain>
    </source>
</reference>
<organism evidence="2 3">
    <name type="scientific">Tetrahymena thermophila (strain SB210)</name>
    <dbReference type="NCBI Taxonomy" id="312017"/>
    <lineage>
        <taxon>Eukaryota</taxon>
        <taxon>Sar</taxon>
        <taxon>Alveolata</taxon>
        <taxon>Ciliophora</taxon>
        <taxon>Intramacronucleata</taxon>
        <taxon>Oligohymenophorea</taxon>
        <taxon>Hymenostomatida</taxon>
        <taxon>Tetrahymenina</taxon>
        <taxon>Tetrahymenidae</taxon>
        <taxon>Tetrahymena</taxon>
    </lineage>
</organism>
<evidence type="ECO:0000256" key="1">
    <source>
        <dbReference type="SAM" id="SignalP"/>
    </source>
</evidence>
<dbReference type="Proteomes" id="UP000009168">
    <property type="component" value="Unassembled WGS sequence"/>
</dbReference>
<feature type="chain" id="PRO_5004200870" evidence="1">
    <location>
        <begin position="27"/>
        <end position="692"/>
    </location>
</feature>
<keyword evidence="1" id="KW-0732">Signal</keyword>
<dbReference type="PANTHER" id="PTHR23275:SF100">
    <property type="entry name" value="EGF-LIKE DOMAIN-CONTAINING PROTEIN"/>
    <property type="match status" value="1"/>
</dbReference>
<dbReference type="HOGENOM" id="CLU_315585_0_0_1"/>
<dbReference type="PANTHER" id="PTHR23275">
    <property type="entry name" value="CABRIOLET.-RELATED"/>
    <property type="match status" value="1"/>
</dbReference>
<accession>Q22LS9</accession>
<dbReference type="InterPro" id="IPR052798">
    <property type="entry name" value="Giardia_VSA"/>
</dbReference>
<dbReference type="OrthoDB" id="10045365at2759"/>
<keyword evidence="3" id="KW-1185">Reference proteome</keyword>
<protein>
    <submittedName>
        <fullName evidence="2">Transmembrane protein, putative</fullName>
    </submittedName>
</protein>
<dbReference type="InterPro" id="IPR009030">
    <property type="entry name" value="Growth_fac_rcpt_cys_sf"/>
</dbReference>
<name>Q22LS9_TETTS</name>
<keyword evidence="2" id="KW-0472">Membrane</keyword>
<dbReference type="RefSeq" id="XP_976782.2">
    <property type="nucleotide sequence ID" value="XM_971689.2"/>
</dbReference>
<gene>
    <name evidence="2" type="ORF">TTHERM_00698720</name>
</gene>
<dbReference type="GeneID" id="7829117"/>
<proteinExistence type="predicted"/>
<sequence>MKRKQQLFYILSLLTVFSVLVTQVQSQQLINNCAKHYDVFDYYNPNIVRKICTRCKSTLTETYVLRYDFQECIRTVNFLDGLQNCQQLTLDGKCKQTLSYSSVVNADNWTIIPQNRTDDFSSSCAQVNSLGKCVYPIFPHAMINVQGSDTFYKNFECAFVNSSNYCQKTHYGFIFTANQNYFLFDFQNYEKLNKTIVSKYTDRLYCVKGYTFTETGCIQDGSSFPTIPNCAEQMGDYCYTCNQGYTLQNTRQSCQQIGDGKSCLTFENIRGVNQCILCDNSYSLYRGQCYQNIALSHQNIRFGSFCKAPYYGKGCTQVQKNLPLNCGIVDSQKGTCAQCTDIENYYFDIKSNSCKSRVFSIGCAVKHPVSDSCYVAYCQPGLRYRYPLPTFYPPTYTFVDAKYNNIWRNQFLGSKSNITQTECIADVNNPLDVNCQTYDQYGQSCVQCKPNYWLLQKNDGTRYYYCSNDLNQFKSFSQYCLTFNNQRTRCTSCQPGYTVNQSGDCVQGSDKDNCLIYDSSGNCSLCKEGFYPYLSGCSNQDLCWLSLDPNTNSYYCSECRQQTDKQIIQYNNFCSVTNNGDNCAKYNLIGNAYKCAYCQDGYIINSSGTCISSFREWVYTIATQSSTNLIQGWNNNGYYLRQNGQDVTCQQGYIKQQCDTCSQNCLSCIDDICYKCQTGFVLNSFYECVPSA</sequence>
<dbReference type="AlphaFoldDB" id="Q22LS9"/>
<evidence type="ECO:0000313" key="2">
    <source>
        <dbReference type="EMBL" id="EAR86187.2"/>
    </source>
</evidence>